<dbReference type="GO" id="GO:0016787">
    <property type="term" value="F:hydrolase activity"/>
    <property type="evidence" value="ECO:0007669"/>
    <property type="project" value="UniProtKB-KW"/>
</dbReference>
<gene>
    <name evidence="2" type="ORF">ACFPZN_31140</name>
</gene>
<dbReference type="PANTHER" id="PTHR43433:SF5">
    <property type="entry name" value="AB HYDROLASE-1 DOMAIN-CONTAINING PROTEIN"/>
    <property type="match status" value="1"/>
</dbReference>
<dbReference type="Proteomes" id="UP001596074">
    <property type="component" value="Unassembled WGS sequence"/>
</dbReference>
<dbReference type="InterPro" id="IPR000073">
    <property type="entry name" value="AB_hydrolase_1"/>
</dbReference>
<feature type="domain" description="AB hydrolase-1" evidence="1">
    <location>
        <begin position="31"/>
        <end position="271"/>
    </location>
</feature>
<accession>A0ABW1AA74</accession>
<organism evidence="2 3">
    <name type="scientific">Actinomadura rugatobispora</name>
    <dbReference type="NCBI Taxonomy" id="1994"/>
    <lineage>
        <taxon>Bacteria</taxon>
        <taxon>Bacillati</taxon>
        <taxon>Actinomycetota</taxon>
        <taxon>Actinomycetes</taxon>
        <taxon>Streptosporangiales</taxon>
        <taxon>Thermomonosporaceae</taxon>
        <taxon>Actinomadura</taxon>
    </lineage>
</organism>
<dbReference type="RefSeq" id="WP_378285830.1">
    <property type="nucleotide sequence ID" value="NZ_JBHSON010000049.1"/>
</dbReference>
<keyword evidence="3" id="KW-1185">Reference proteome</keyword>
<dbReference type="Pfam" id="PF00561">
    <property type="entry name" value="Abhydrolase_1"/>
    <property type="match status" value="1"/>
</dbReference>
<keyword evidence="2" id="KW-0378">Hydrolase</keyword>
<sequence>MGDERLVPVNGVELCVETFGKPEAPPVLLVGGSMLSWPDELCERLAAAPRHVIRYDLRDTGRSTTVDPDKPGYTLRDLVADAAGLLEALGIPRAHVAGYGAGGWIAQLLALDHADRVAALTLVATRPVAPGPVDPDLPEHDADLMAFIMSAPQPDWSDRASVVAAMAESARHMAGQGGFDEAEARERAGRVFDRAVVPPGVDPGAVHRSNQLGSVFAALDCRPRWRGRLGGIAAPTVVIHGEDDPFFPIGNGEALAGEIPGARLVRLPGTGQELPRRVWDEVIAVLARG</sequence>
<dbReference type="PANTHER" id="PTHR43433">
    <property type="entry name" value="HYDROLASE, ALPHA/BETA FOLD FAMILY PROTEIN"/>
    <property type="match status" value="1"/>
</dbReference>
<evidence type="ECO:0000259" key="1">
    <source>
        <dbReference type="Pfam" id="PF00561"/>
    </source>
</evidence>
<proteinExistence type="predicted"/>
<dbReference type="EMBL" id="JBHSON010000049">
    <property type="protein sequence ID" value="MFC5750105.1"/>
    <property type="molecule type" value="Genomic_DNA"/>
</dbReference>
<dbReference type="InterPro" id="IPR029058">
    <property type="entry name" value="AB_hydrolase_fold"/>
</dbReference>
<evidence type="ECO:0000313" key="3">
    <source>
        <dbReference type="Proteomes" id="UP001596074"/>
    </source>
</evidence>
<evidence type="ECO:0000313" key="2">
    <source>
        <dbReference type="EMBL" id="MFC5750105.1"/>
    </source>
</evidence>
<dbReference type="SUPFAM" id="SSF53474">
    <property type="entry name" value="alpha/beta-Hydrolases"/>
    <property type="match status" value="1"/>
</dbReference>
<name>A0ABW1AA74_9ACTN</name>
<reference evidence="3" key="1">
    <citation type="journal article" date="2019" name="Int. J. Syst. Evol. Microbiol.">
        <title>The Global Catalogue of Microorganisms (GCM) 10K type strain sequencing project: providing services to taxonomists for standard genome sequencing and annotation.</title>
        <authorList>
            <consortium name="The Broad Institute Genomics Platform"/>
            <consortium name="The Broad Institute Genome Sequencing Center for Infectious Disease"/>
            <person name="Wu L."/>
            <person name="Ma J."/>
        </authorList>
    </citation>
    <scope>NUCLEOTIDE SEQUENCE [LARGE SCALE GENOMIC DNA]</scope>
    <source>
        <strain evidence="3">KCTC 42087</strain>
    </source>
</reference>
<comment type="caution">
    <text evidence="2">The sequence shown here is derived from an EMBL/GenBank/DDBJ whole genome shotgun (WGS) entry which is preliminary data.</text>
</comment>
<dbReference type="InterPro" id="IPR050471">
    <property type="entry name" value="AB_hydrolase"/>
</dbReference>
<protein>
    <submittedName>
        <fullName evidence="2">Alpha/beta fold hydrolase</fullName>
    </submittedName>
</protein>
<dbReference type="Gene3D" id="3.40.50.1820">
    <property type="entry name" value="alpha/beta hydrolase"/>
    <property type="match status" value="1"/>
</dbReference>